<accession>A0ABR2I208</accession>
<proteinExistence type="predicted"/>
<dbReference type="EMBL" id="JAPCWZ010000007">
    <property type="protein sequence ID" value="KAK8856052.1"/>
    <property type="molecule type" value="Genomic_DNA"/>
</dbReference>
<protein>
    <submittedName>
        <fullName evidence="1">Uncharacterized protein</fullName>
    </submittedName>
</protein>
<sequence length="247" mass="27553">MAHGNIYGEWDPITGNIPIAHPAGKVTYNSVWGLYINDHHYDGHVATYIPRTALTKTGRVAKKQPPKPQKQPWTYWKAQCAYRGLSPKGSIVQLQERLQGYETAPVIEEFRAIEEQAKQKCLARSSQVVQSARASQASQEADDMWAQDMSDEEKASTDLRRYLVETFLADGATPEAVVIQGDNSSGQRWALGVQKVARDLGLMTRIVEVTPDPDESEVDDRRWVVVGAKKPTMAEAAHTIMETTEDD</sequence>
<comment type="caution">
    <text evidence="1">The sequence shown here is derived from an EMBL/GenBank/DDBJ whole genome shotgun (WGS) entry which is preliminary data.</text>
</comment>
<evidence type="ECO:0000313" key="2">
    <source>
        <dbReference type="Proteomes" id="UP001390339"/>
    </source>
</evidence>
<dbReference type="Proteomes" id="UP001390339">
    <property type="component" value="Unassembled WGS sequence"/>
</dbReference>
<keyword evidence="2" id="KW-1185">Reference proteome</keyword>
<evidence type="ECO:0000313" key="1">
    <source>
        <dbReference type="EMBL" id="KAK8856052.1"/>
    </source>
</evidence>
<gene>
    <name evidence="1" type="ORF">PGQ11_011964</name>
</gene>
<organism evidence="1 2">
    <name type="scientific">Apiospora arundinis</name>
    <dbReference type="NCBI Taxonomy" id="335852"/>
    <lineage>
        <taxon>Eukaryota</taxon>
        <taxon>Fungi</taxon>
        <taxon>Dikarya</taxon>
        <taxon>Ascomycota</taxon>
        <taxon>Pezizomycotina</taxon>
        <taxon>Sordariomycetes</taxon>
        <taxon>Xylariomycetidae</taxon>
        <taxon>Amphisphaeriales</taxon>
        <taxon>Apiosporaceae</taxon>
        <taxon>Apiospora</taxon>
    </lineage>
</organism>
<name>A0ABR2I208_9PEZI</name>
<reference evidence="1 2" key="1">
    <citation type="journal article" date="2024" name="IMA Fungus">
        <title>Apiospora arundinis, a panoply of carbohydrate-active enzymes and secondary metabolites.</title>
        <authorList>
            <person name="Sorensen T."/>
            <person name="Petersen C."/>
            <person name="Muurmann A.T."/>
            <person name="Christiansen J.V."/>
            <person name="Brundto M.L."/>
            <person name="Overgaard C.K."/>
            <person name="Boysen A.T."/>
            <person name="Wollenberg R.D."/>
            <person name="Larsen T.O."/>
            <person name="Sorensen J.L."/>
            <person name="Nielsen K.L."/>
            <person name="Sondergaard T.E."/>
        </authorList>
    </citation>
    <scope>NUCLEOTIDE SEQUENCE [LARGE SCALE GENOMIC DNA]</scope>
    <source>
        <strain evidence="1 2">AAU 773</strain>
    </source>
</reference>